<protein>
    <recommendedName>
        <fullName evidence="4">LigA protein</fullName>
    </recommendedName>
</protein>
<accession>A0ABS4L185</accession>
<sequence>MTSHTLHGGRRAMAGTEFGHAIGLSRALSGLPLAPLLGGYGELLAAQQGIGLRHLGELLVPPGGRLRVLDGIFAVTGPGRRRHVGAGVLRALRREQAEPAAARLLERLAGIQEADPAALRRILLYQLTHLLHDHPQGHLPATATGFGVDPAEAAALVHAAARRARLDGGQRAAAEALRDDLLEHRIRSAARRAALLPPADGDRALGALLAGLAARNAAADAELAVARRHEERGDPERACLHYEEAVALAGDCPRAVRGLVRSYRPDPADPGPLESVLVPGGVELHWPTGEFGGARWRVVRLTRGEPAGAPLAEVAGRPAGGVLVDRGAGTGVEVRHVALPLRADGAVDGPPLISAPLAVAPAVTELRVGDGDGWIEASWTPPAGAAHCEVTLTGPGGRAPVPPVPPTVRAGLRETVRAQGLAPGLYELAVRVRYAPTGRAGRGVLSTAVTASVTVHVWPAPLRTLTATARAAGGVEFRRTGGDDGEVRLVEWPGEAPAEGAELAAAELPPPLDWAGRGWTGGDPAGEDTAGEDPAGPRSGAPVSIGAPPPGSLTTVSAVSVLGGRALAGPCVLVEAPLPVTGLALRRTAPDLVHVTFDWPGAAGTVTATVTQDGRSTRHAVARSVFLREGLHLPVTPAALSVEAHAAPRSARSVLAAPAADARAELPADVAIAYELVPGPRRGLRRGPAVLRVTVRAPGGGTGPDLPELLLVARGDGGRNPRRPGGPAGGTPVCRVTGAELAAAAAGTGTGTGTVERPIDTTAAPGRPYALRGFLLGGAAASVRLEEPPLLSLVVR</sequence>
<proteinExistence type="predicted"/>
<evidence type="ECO:0000313" key="3">
    <source>
        <dbReference type="Proteomes" id="UP001519310"/>
    </source>
</evidence>
<evidence type="ECO:0000313" key="2">
    <source>
        <dbReference type="EMBL" id="MBP2036034.1"/>
    </source>
</evidence>
<dbReference type="Proteomes" id="UP001519310">
    <property type="component" value="Unassembled WGS sequence"/>
</dbReference>
<feature type="region of interest" description="Disordered" evidence="1">
    <location>
        <begin position="515"/>
        <end position="549"/>
    </location>
</feature>
<evidence type="ECO:0000256" key="1">
    <source>
        <dbReference type="SAM" id="MobiDB-lite"/>
    </source>
</evidence>
<dbReference type="EMBL" id="JAGGLQ010000002">
    <property type="protein sequence ID" value="MBP2036034.1"/>
    <property type="molecule type" value="Genomic_DNA"/>
</dbReference>
<evidence type="ECO:0008006" key="4">
    <source>
        <dbReference type="Google" id="ProtNLM"/>
    </source>
</evidence>
<reference evidence="2 3" key="1">
    <citation type="submission" date="2021-03" db="EMBL/GenBank/DDBJ databases">
        <title>Genomic Encyclopedia of Type Strains, Phase IV (KMG-IV): sequencing the most valuable type-strain genomes for metagenomic binning, comparative biology and taxonomic classification.</title>
        <authorList>
            <person name="Goeker M."/>
        </authorList>
    </citation>
    <scope>NUCLEOTIDE SEQUENCE [LARGE SCALE GENOMIC DNA]</scope>
    <source>
        <strain evidence="2 3">DSM 40526</strain>
    </source>
</reference>
<gene>
    <name evidence="2" type="ORF">J2Z77_001821</name>
</gene>
<name>A0ABS4L185_STRAV</name>
<comment type="caution">
    <text evidence="2">The sequence shown here is derived from an EMBL/GenBank/DDBJ whole genome shotgun (WGS) entry which is preliminary data.</text>
</comment>
<keyword evidence="3" id="KW-1185">Reference proteome</keyword>
<dbReference type="RefSeq" id="WP_189967565.1">
    <property type="nucleotide sequence ID" value="NZ_BMVL01000004.1"/>
</dbReference>
<organism evidence="2 3">
    <name type="scientific">Streptomyces avidinii</name>
    <dbReference type="NCBI Taxonomy" id="1895"/>
    <lineage>
        <taxon>Bacteria</taxon>
        <taxon>Bacillati</taxon>
        <taxon>Actinomycetota</taxon>
        <taxon>Actinomycetes</taxon>
        <taxon>Kitasatosporales</taxon>
        <taxon>Streptomycetaceae</taxon>
        <taxon>Streptomyces</taxon>
    </lineage>
</organism>